<proteinExistence type="predicted"/>
<organism evidence="1">
    <name type="scientific">Arion vulgaris</name>
    <dbReference type="NCBI Taxonomy" id="1028688"/>
    <lineage>
        <taxon>Eukaryota</taxon>
        <taxon>Metazoa</taxon>
        <taxon>Spiralia</taxon>
        <taxon>Lophotrochozoa</taxon>
        <taxon>Mollusca</taxon>
        <taxon>Gastropoda</taxon>
        <taxon>Heterobranchia</taxon>
        <taxon>Euthyneura</taxon>
        <taxon>Panpulmonata</taxon>
        <taxon>Eupulmonata</taxon>
        <taxon>Stylommatophora</taxon>
        <taxon>Helicina</taxon>
        <taxon>Arionoidea</taxon>
        <taxon>Arionidae</taxon>
        <taxon>Arion</taxon>
    </lineage>
</organism>
<name>A0A0B6ZGR4_9EUPU</name>
<dbReference type="AlphaFoldDB" id="A0A0B6ZGR4"/>
<dbReference type="EMBL" id="HACG01020727">
    <property type="protein sequence ID" value="CEK67592.1"/>
    <property type="molecule type" value="Transcribed_RNA"/>
</dbReference>
<evidence type="ECO:0000313" key="1">
    <source>
        <dbReference type="EMBL" id="CEK67592.1"/>
    </source>
</evidence>
<accession>A0A0B6ZGR4</accession>
<reference evidence="1" key="1">
    <citation type="submission" date="2014-12" db="EMBL/GenBank/DDBJ databases">
        <title>Insight into the proteome of Arion vulgaris.</title>
        <authorList>
            <person name="Aradska J."/>
            <person name="Bulat T."/>
            <person name="Smidak R."/>
            <person name="Sarate P."/>
            <person name="Gangsoo J."/>
            <person name="Sialana F."/>
            <person name="Bilban M."/>
            <person name="Lubec G."/>
        </authorList>
    </citation>
    <scope>NUCLEOTIDE SEQUENCE</scope>
    <source>
        <tissue evidence="1">Skin</tissue>
    </source>
</reference>
<feature type="non-terminal residue" evidence="1">
    <location>
        <position position="156"/>
    </location>
</feature>
<sequence>SNPNTRMATVHYSSVVGVAHNCQSPPHPQQMVVSPQASSSPHVIRTSSPHLPPQTVVLLPAPKTGPPQLGAHFVQTYNYVQQVTTAGPPPGPFGHHHFPSPHALHSHGLHHPAYVASYSFPGQASFTNLPPNIYHPGGAAHLRTHPPSVQVFPNQP</sequence>
<feature type="non-terminal residue" evidence="1">
    <location>
        <position position="1"/>
    </location>
</feature>
<gene>
    <name evidence="1" type="primary">ORF63212</name>
</gene>
<protein>
    <submittedName>
        <fullName evidence="1">Uncharacterized protein</fullName>
    </submittedName>
</protein>